<dbReference type="GO" id="GO:0016020">
    <property type="term" value="C:membrane"/>
    <property type="evidence" value="ECO:0007669"/>
    <property type="project" value="UniProtKB-SubCell"/>
</dbReference>
<feature type="region of interest" description="Disordered" evidence="9">
    <location>
        <begin position="1"/>
        <end position="91"/>
    </location>
</feature>
<dbReference type="PROSITE" id="PS50850">
    <property type="entry name" value="MFS"/>
    <property type="match status" value="1"/>
</dbReference>
<evidence type="ECO:0000256" key="3">
    <source>
        <dbReference type="ARBA" id="ARBA00022448"/>
    </source>
</evidence>
<dbReference type="OrthoDB" id="648285at2759"/>
<evidence type="ECO:0000256" key="1">
    <source>
        <dbReference type="ARBA" id="ARBA00004141"/>
    </source>
</evidence>
<dbReference type="EMBL" id="KZ819663">
    <property type="protein sequence ID" value="PWN29627.1"/>
    <property type="molecule type" value="Genomic_DNA"/>
</dbReference>
<dbReference type="STRING" id="1569628.A0A316UWD7"/>
<feature type="transmembrane region" description="Helical" evidence="10">
    <location>
        <begin position="201"/>
        <end position="220"/>
    </location>
</feature>
<comment type="catalytic activity">
    <reaction evidence="7">
        <text>myo-inositol(out) + H(+)(out) = myo-inositol(in) + H(+)(in)</text>
        <dbReference type="Rhea" id="RHEA:60364"/>
        <dbReference type="ChEBI" id="CHEBI:15378"/>
        <dbReference type="ChEBI" id="CHEBI:17268"/>
    </reaction>
</comment>
<feature type="transmembrane region" description="Helical" evidence="10">
    <location>
        <begin position="395"/>
        <end position="416"/>
    </location>
</feature>
<dbReference type="NCBIfam" id="TIGR00879">
    <property type="entry name" value="SP"/>
    <property type="match status" value="1"/>
</dbReference>
<evidence type="ECO:0000256" key="2">
    <source>
        <dbReference type="ARBA" id="ARBA00010992"/>
    </source>
</evidence>
<evidence type="ECO:0000256" key="10">
    <source>
        <dbReference type="SAM" id="Phobius"/>
    </source>
</evidence>
<dbReference type="GO" id="GO:0005351">
    <property type="term" value="F:carbohydrate:proton symporter activity"/>
    <property type="evidence" value="ECO:0007669"/>
    <property type="project" value="TreeGrafter"/>
</dbReference>
<feature type="transmembrane region" description="Helical" evidence="10">
    <location>
        <begin position="148"/>
        <end position="170"/>
    </location>
</feature>
<keyword evidence="3 8" id="KW-0813">Transport</keyword>
<feature type="transmembrane region" description="Helical" evidence="10">
    <location>
        <begin position="91"/>
        <end position="120"/>
    </location>
</feature>
<comment type="similarity">
    <text evidence="2 8">Belongs to the major facilitator superfamily. Sugar transporter (TC 2.A.1.1) family.</text>
</comment>
<feature type="compositionally biased region" description="Polar residues" evidence="9">
    <location>
        <begin position="1"/>
        <end position="15"/>
    </location>
</feature>
<feature type="transmembrane region" description="Helical" evidence="10">
    <location>
        <begin position="359"/>
        <end position="380"/>
    </location>
</feature>
<dbReference type="Proteomes" id="UP000245884">
    <property type="component" value="Unassembled WGS sequence"/>
</dbReference>
<feature type="transmembrane region" description="Helical" evidence="10">
    <location>
        <begin position="517"/>
        <end position="538"/>
    </location>
</feature>
<dbReference type="PANTHER" id="PTHR48022:SF73">
    <property type="entry name" value="METABOLITE TRANSPORT PROTEIN YDL199C-RELATED"/>
    <property type="match status" value="1"/>
</dbReference>
<reference evidence="12 13" key="1">
    <citation type="journal article" date="2018" name="Mol. Biol. Evol.">
        <title>Broad Genomic Sampling Reveals a Smut Pathogenic Ancestry of the Fungal Clade Ustilaginomycotina.</title>
        <authorList>
            <person name="Kijpornyongpan T."/>
            <person name="Mondo S.J."/>
            <person name="Barry K."/>
            <person name="Sandor L."/>
            <person name="Lee J."/>
            <person name="Lipzen A."/>
            <person name="Pangilinan J."/>
            <person name="LaButti K."/>
            <person name="Hainaut M."/>
            <person name="Henrissat B."/>
            <person name="Grigoriev I.V."/>
            <person name="Spatafora J.W."/>
            <person name="Aime M.C."/>
        </authorList>
    </citation>
    <scope>NUCLEOTIDE SEQUENCE [LARGE SCALE GENOMIC DNA]</scope>
    <source>
        <strain evidence="12 13">MCA 5214</strain>
    </source>
</reference>
<evidence type="ECO:0000256" key="6">
    <source>
        <dbReference type="ARBA" id="ARBA00023136"/>
    </source>
</evidence>
<dbReference type="GeneID" id="37026097"/>
<dbReference type="PANTHER" id="PTHR48022">
    <property type="entry name" value="PLASTIDIC GLUCOSE TRANSPORTER 4"/>
    <property type="match status" value="1"/>
</dbReference>
<feature type="transmembrane region" description="Helical" evidence="10">
    <location>
        <begin position="267"/>
        <end position="288"/>
    </location>
</feature>
<dbReference type="Gene3D" id="1.20.1250.20">
    <property type="entry name" value="MFS general substrate transporter like domains"/>
    <property type="match status" value="1"/>
</dbReference>
<gene>
    <name evidence="12" type="ORF">BDZ90DRAFT_216470</name>
</gene>
<dbReference type="InterPro" id="IPR005828">
    <property type="entry name" value="MFS_sugar_transport-like"/>
</dbReference>
<evidence type="ECO:0000256" key="9">
    <source>
        <dbReference type="SAM" id="MobiDB-lite"/>
    </source>
</evidence>
<feature type="region of interest" description="Disordered" evidence="9">
    <location>
        <begin position="560"/>
        <end position="625"/>
    </location>
</feature>
<dbReference type="PRINTS" id="PR00171">
    <property type="entry name" value="SUGRTRNSPORT"/>
</dbReference>
<feature type="domain" description="Major facilitator superfamily (MFS) profile" evidence="11">
    <location>
        <begin position="109"/>
        <end position="542"/>
    </location>
</feature>
<keyword evidence="4 10" id="KW-0812">Transmembrane</keyword>
<evidence type="ECO:0000313" key="12">
    <source>
        <dbReference type="EMBL" id="PWN29627.1"/>
    </source>
</evidence>
<dbReference type="Pfam" id="PF00083">
    <property type="entry name" value="Sugar_tr"/>
    <property type="match status" value="1"/>
</dbReference>
<dbReference type="AlphaFoldDB" id="A0A316UWD7"/>
<protein>
    <recommendedName>
        <fullName evidence="11">Major facilitator superfamily (MFS) profile domain-containing protein</fullName>
    </recommendedName>
</protein>
<feature type="compositionally biased region" description="Low complexity" evidence="9">
    <location>
        <begin position="16"/>
        <end position="41"/>
    </location>
</feature>
<organism evidence="12 13">
    <name type="scientific">Jaminaea rosea</name>
    <dbReference type="NCBI Taxonomy" id="1569628"/>
    <lineage>
        <taxon>Eukaryota</taxon>
        <taxon>Fungi</taxon>
        <taxon>Dikarya</taxon>
        <taxon>Basidiomycota</taxon>
        <taxon>Ustilaginomycotina</taxon>
        <taxon>Exobasidiomycetes</taxon>
        <taxon>Microstromatales</taxon>
        <taxon>Microstromatales incertae sedis</taxon>
        <taxon>Jaminaea</taxon>
    </lineage>
</organism>
<evidence type="ECO:0000256" key="7">
    <source>
        <dbReference type="ARBA" id="ARBA00049119"/>
    </source>
</evidence>
<evidence type="ECO:0000256" key="8">
    <source>
        <dbReference type="RuleBase" id="RU003346"/>
    </source>
</evidence>
<feature type="transmembrane region" description="Helical" evidence="10">
    <location>
        <begin position="241"/>
        <end position="261"/>
    </location>
</feature>
<feature type="transmembrane region" description="Helical" evidence="10">
    <location>
        <begin position="177"/>
        <end position="195"/>
    </location>
</feature>
<proteinExistence type="inferred from homology"/>
<feature type="compositionally biased region" description="Acidic residues" evidence="9">
    <location>
        <begin position="560"/>
        <end position="575"/>
    </location>
</feature>
<dbReference type="SUPFAM" id="SSF103473">
    <property type="entry name" value="MFS general substrate transporter"/>
    <property type="match status" value="1"/>
</dbReference>
<name>A0A316UWD7_9BASI</name>
<keyword evidence="5 10" id="KW-1133">Transmembrane helix</keyword>
<dbReference type="FunFam" id="1.20.1250.20:FF:000134">
    <property type="entry name" value="MFS sugar transporter protein"/>
    <property type="match status" value="1"/>
</dbReference>
<keyword evidence="13" id="KW-1185">Reference proteome</keyword>
<evidence type="ECO:0000259" key="11">
    <source>
        <dbReference type="PROSITE" id="PS50850"/>
    </source>
</evidence>
<dbReference type="InterPro" id="IPR050360">
    <property type="entry name" value="MFS_Sugar_Transporters"/>
</dbReference>
<evidence type="ECO:0000256" key="4">
    <source>
        <dbReference type="ARBA" id="ARBA00022692"/>
    </source>
</evidence>
<evidence type="ECO:0000313" key="13">
    <source>
        <dbReference type="Proteomes" id="UP000245884"/>
    </source>
</evidence>
<feature type="transmembrane region" description="Helical" evidence="10">
    <location>
        <begin position="423"/>
        <end position="443"/>
    </location>
</feature>
<evidence type="ECO:0000256" key="5">
    <source>
        <dbReference type="ARBA" id="ARBA00022989"/>
    </source>
</evidence>
<dbReference type="InterPro" id="IPR036259">
    <property type="entry name" value="MFS_trans_sf"/>
</dbReference>
<comment type="subcellular location">
    <subcellularLocation>
        <location evidence="1">Membrane</location>
        <topology evidence="1">Multi-pass membrane protein</topology>
    </subcellularLocation>
</comment>
<keyword evidence="6 10" id="KW-0472">Membrane</keyword>
<sequence length="625" mass="67548">MTPLQHSTRLSSTSVDSLVSAGSSARSSSLDGFSSSASSTTSRRHRFRIPRLDGRPARRTRSQRSASEASHGDDDDEETGRRRAAKPPPAASPLVSLGLVSGDGLMLFITCFASLGVFLFGYDQGVMSGIITTPHFKSYFENPSPAEIGTMVAVLEIGAFATSLACGTLADVFGRKAVLFWGALIFSIGGAIQTLTTGFTIMVLGRVTAGLGVGVMSMVVPTYQSEISPAENRGKLACIEFTGNILGYSASVWIGYIFSYLPSDLSWRLPLSFQSIIGITLALGSLLLPESPRWLVDHDKDEEAMRVLADLHGRGDPRSRKARREFRDIKESVLTLRDEEKEKGRGYGELFRRYKRRTFIACSAQMGAQLNGINVISYYAPNVFLEAGWVGRDAILMAGFNSISYVLATIPTWFLVDSWGRRPILLVGALFCALFLTGMGAFIRLEGAYTAQAVVGCVVMFDVSHGMAWGAIPWLLAPEVMPLSFRAKGASLATATNWLFNYIVGEGTPILMEQIGYRLYLMHAGFCLCSFLLVYYCYPETAGKSLEEMDVVFGDALPLEDEEDDSDDEDEDDQEEAGRGGGPGGNAARPLMIGPGADAGSTSGSGRGWGSSGAKSQYQQVQQTE</sequence>
<accession>A0A316UWD7</accession>
<dbReference type="InterPro" id="IPR020846">
    <property type="entry name" value="MFS_dom"/>
</dbReference>
<dbReference type="RefSeq" id="XP_025364239.1">
    <property type="nucleotide sequence ID" value="XM_025504274.1"/>
</dbReference>
<dbReference type="InterPro" id="IPR003663">
    <property type="entry name" value="Sugar/inositol_transpt"/>
</dbReference>